<proteinExistence type="predicted"/>
<evidence type="ECO:0008006" key="3">
    <source>
        <dbReference type="Google" id="ProtNLM"/>
    </source>
</evidence>
<reference evidence="1" key="2">
    <citation type="submission" date="2020-09" db="EMBL/GenBank/DDBJ databases">
        <authorList>
            <person name="Sun Q."/>
            <person name="Ohkuma M."/>
        </authorList>
    </citation>
    <scope>NUCLEOTIDE SEQUENCE</scope>
    <source>
        <strain evidence="1">JCM 14719</strain>
    </source>
</reference>
<protein>
    <recommendedName>
        <fullName evidence="3">YqzL family protein</fullName>
    </recommendedName>
</protein>
<dbReference type="RefSeq" id="WP_157057854.1">
    <property type="nucleotide sequence ID" value="NZ_BMOF01000043.1"/>
</dbReference>
<dbReference type="Proteomes" id="UP000637720">
    <property type="component" value="Unassembled WGS sequence"/>
</dbReference>
<dbReference type="EMBL" id="BMOF01000043">
    <property type="protein sequence ID" value="GGK04953.1"/>
    <property type="molecule type" value="Genomic_DNA"/>
</dbReference>
<evidence type="ECO:0000313" key="1">
    <source>
        <dbReference type="EMBL" id="GGK04953.1"/>
    </source>
</evidence>
<organism evidence="1 2">
    <name type="scientific">Calditerricola satsumensis</name>
    <dbReference type="NCBI Taxonomy" id="373054"/>
    <lineage>
        <taxon>Bacteria</taxon>
        <taxon>Bacillati</taxon>
        <taxon>Bacillota</taxon>
        <taxon>Bacilli</taxon>
        <taxon>Bacillales</taxon>
        <taxon>Bacillaceae</taxon>
        <taxon>Calditerricola</taxon>
    </lineage>
</organism>
<name>A0A8J3BG24_9BACI</name>
<keyword evidence="2" id="KW-1185">Reference proteome</keyword>
<dbReference type="InterPro" id="IPR025617">
    <property type="entry name" value="YqzL"/>
</dbReference>
<evidence type="ECO:0000313" key="2">
    <source>
        <dbReference type="Proteomes" id="UP000637720"/>
    </source>
</evidence>
<reference evidence="1" key="1">
    <citation type="journal article" date="2014" name="Int. J. Syst. Evol. Microbiol.">
        <title>Complete genome sequence of Corynebacterium casei LMG S-19264T (=DSM 44701T), isolated from a smear-ripened cheese.</title>
        <authorList>
            <consortium name="US DOE Joint Genome Institute (JGI-PGF)"/>
            <person name="Walter F."/>
            <person name="Albersmeier A."/>
            <person name="Kalinowski J."/>
            <person name="Ruckert C."/>
        </authorList>
    </citation>
    <scope>NUCLEOTIDE SEQUENCE</scope>
    <source>
        <strain evidence="1">JCM 14719</strain>
    </source>
</reference>
<dbReference type="Pfam" id="PF14006">
    <property type="entry name" value="YqzL"/>
    <property type="match status" value="1"/>
</dbReference>
<gene>
    <name evidence="1" type="ORF">GCM10007043_18750</name>
</gene>
<dbReference type="AlphaFoldDB" id="A0A8J3BG24"/>
<accession>A0A8J3BG24</accession>
<sequence length="42" mass="5049">MRDFSWDVFAATGNIEAYLLYRELTKRHEEQEERNVAEVVMT</sequence>
<comment type="caution">
    <text evidence="1">The sequence shown here is derived from an EMBL/GenBank/DDBJ whole genome shotgun (WGS) entry which is preliminary data.</text>
</comment>